<dbReference type="PANTHER" id="PTHR45790">
    <property type="entry name" value="SIROHEME SYNTHASE-RELATED"/>
    <property type="match status" value="1"/>
</dbReference>
<dbReference type="GO" id="GO:0004851">
    <property type="term" value="F:uroporphyrin-III C-methyltransferase activity"/>
    <property type="evidence" value="ECO:0007669"/>
    <property type="project" value="TreeGrafter"/>
</dbReference>
<keyword evidence="5" id="KW-0472">Membrane</keyword>
<evidence type="ECO:0000256" key="1">
    <source>
        <dbReference type="ARBA" id="ARBA00022603"/>
    </source>
</evidence>
<dbReference type="InterPro" id="IPR035996">
    <property type="entry name" value="4pyrrol_Methylase_sf"/>
</dbReference>
<feature type="domain" description="Tetrapyrrole methylase" evidence="6">
    <location>
        <begin position="61"/>
        <end position="269"/>
    </location>
</feature>
<dbReference type="InterPro" id="IPR006366">
    <property type="entry name" value="CobA/CysG_C"/>
</dbReference>
<keyword evidence="5" id="KW-1133">Transmembrane helix</keyword>
<dbReference type="GO" id="GO:0019354">
    <property type="term" value="P:siroheme biosynthetic process"/>
    <property type="evidence" value="ECO:0007669"/>
    <property type="project" value="InterPro"/>
</dbReference>
<evidence type="ECO:0000256" key="4">
    <source>
        <dbReference type="RuleBase" id="RU003960"/>
    </source>
</evidence>
<feature type="transmembrane region" description="Helical" evidence="5">
    <location>
        <begin position="20"/>
        <end position="41"/>
    </location>
</feature>
<accession>A0A2R5G3R0</accession>
<dbReference type="InterPro" id="IPR000878">
    <property type="entry name" value="4pyrrol_Mease"/>
</dbReference>
<dbReference type="InParanoid" id="A0A2R5G3R0"/>
<dbReference type="NCBIfam" id="NF004790">
    <property type="entry name" value="PRK06136.1"/>
    <property type="match status" value="1"/>
</dbReference>
<keyword evidence="8" id="KW-1185">Reference proteome</keyword>
<keyword evidence="1 4" id="KW-0489">Methyltransferase</keyword>
<dbReference type="InterPro" id="IPR050161">
    <property type="entry name" value="Siro_Cobalamin_biosynth"/>
</dbReference>
<evidence type="ECO:0000313" key="7">
    <source>
        <dbReference type="EMBL" id="GBG25677.1"/>
    </source>
</evidence>
<keyword evidence="5" id="KW-0812">Transmembrane</keyword>
<dbReference type="NCBIfam" id="TIGR01469">
    <property type="entry name" value="cobA_cysG_Cterm"/>
    <property type="match status" value="1"/>
</dbReference>
<dbReference type="Proteomes" id="UP000241890">
    <property type="component" value="Unassembled WGS sequence"/>
</dbReference>
<keyword evidence="2 4" id="KW-0808">Transferase</keyword>
<evidence type="ECO:0000259" key="6">
    <source>
        <dbReference type="Pfam" id="PF00590"/>
    </source>
</evidence>
<gene>
    <name evidence="7" type="ORF">FCC1311_018962</name>
</gene>
<evidence type="ECO:0000256" key="3">
    <source>
        <dbReference type="ARBA" id="ARBA00022691"/>
    </source>
</evidence>
<name>A0A2R5G3R0_9STRA</name>
<evidence type="ECO:0000313" key="8">
    <source>
        <dbReference type="Proteomes" id="UP000241890"/>
    </source>
</evidence>
<dbReference type="AlphaFoldDB" id="A0A2R5G3R0"/>
<dbReference type="Pfam" id="PF00590">
    <property type="entry name" value="TP_methylase"/>
    <property type="match status" value="1"/>
</dbReference>
<comment type="caution">
    <text evidence="7">The sequence shown here is derived from an EMBL/GenBank/DDBJ whole genome shotgun (WGS) entry which is preliminary data.</text>
</comment>
<keyword evidence="3" id="KW-0949">S-adenosyl-L-methionine</keyword>
<dbReference type="CDD" id="cd11642">
    <property type="entry name" value="SUMT"/>
    <property type="match status" value="1"/>
</dbReference>
<protein>
    <submittedName>
        <fullName evidence="7">Uroporphyrinogen-III C-methyltransferase</fullName>
    </submittedName>
</protein>
<dbReference type="Gene3D" id="3.40.1010.10">
    <property type="entry name" value="Cobalt-precorrin-4 Transmethylase, Domain 1"/>
    <property type="match status" value="1"/>
</dbReference>
<dbReference type="EMBL" id="BEYU01000014">
    <property type="protein sequence ID" value="GBG25677.1"/>
    <property type="molecule type" value="Genomic_DNA"/>
</dbReference>
<dbReference type="PROSITE" id="PS00840">
    <property type="entry name" value="SUMT_2"/>
    <property type="match status" value="1"/>
</dbReference>
<dbReference type="GO" id="GO:0032259">
    <property type="term" value="P:methylation"/>
    <property type="evidence" value="ECO:0007669"/>
    <property type="project" value="UniProtKB-KW"/>
</dbReference>
<organism evidence="7 8">
    <name type="scientific">Hondaea fermentalgiana</name>
    <dbReference type="NCBI Taxonomy" id="2315210"/>
    <lineage>
        <taxon>Eukaryota</taxon>
        <taxon>Sar</taxon>
        <taxon>Stramenopiles</taxon>
        <taxon>Bigyra</taxon>
        <taxon>Labyrinthulomycetes</taxon>
        <taxon>Thraustochytrida</taxon>
        <taxon>Thraustochytriidae</taxon>
        <taxon>Hondaea</taxon>
    </lineage>
</organism>
<evidence type="ECO:0000256" key="2">
    <source>
        <dbReference type="ARBA" id="ARBA00022679"/>
    </source>
</evidence>
<dbReference type="Gene3D" id="3.30.950.10">
    <property type="entry name" value="Methyltransferase, Cobalt-precorrin-4 Transmethylase, Domain 2"/>
    <property type="match status" value="1"/>
</dbReference>
<comment type="similarity">
    <text evidence="4">Belongs to the precorrin methyltransferase family.</text>
</comment>
<dbReference type="SUPFAM" id="SSF53790">
    <property type="entry name" value="Tetrapyrrole methylase"/>
    <property type="match status" value="1"/>
</dbReference>
<dbReference type="FunFam" id="3.40.1010.10:FF:000006">
    <property type="entry name" value="Siroheme synthase, putative"/>
    <property type="match status" value="1"/>
</dbReference>
<dbReference type="InterPro" id="IPR014776">
    <property type="entry name" value="4pyrrole_Mease_sub2"/>
</dbReference>
<reference evidence="7 8" key="1">
    <citation type="submission" date="2017-12" db="EMBL/GenBank/DDBJ databases">
        <title>Sequencing, de novo assembly and annotation of complete genome of a new Thraustochytrid species, strain FCC1311.</title>
        <authorList>
            <person name="Sedici K."/>
            <person name="Godart F."/>
            <person name="Aiese Cigliano R."/>
            <person name="Sanseverino W."/>
            <person name="Barakat M."/>
            <person name="Ortet P."/>
            <person name="Marechal E."/>
            <person name="Cagnac O."/>
            <person name="Amato A."/>
        </authorList>
    </citation>
    <scope>NUCLEOTIDE SEQUENCE [LARGE SCALE GENOMIC DNA]</scope>
</reference>
<dbReference type="InterPro" id="IPR014777">
    <property type="entry name" value="4pyrrole_Mease_sub1"/>
</dbReference>
<dbReference type="PANTHER" id="PTHR45790:SF6">
    <property type="entry name" value="UROPORPHYRINOGEN-III C-METHYLTRANSFERASE"/>
    <property type="match status" value="1"/>
</dbReference>
<proteinExistence type="inferred from homology"/>
<dbReference type="InterPro" id="IPR003043">
    <property type="entry name" value="Uropor_MeTrfase_CS"/>
</dbReference>
<dbReference type="OrthoDB" id="508204at2759"/>
<evidence type="ECO:0000256" key="5">
    <source>
        <dbReference type="SAM" id="Phobius"/>
    </source>
</evidence>
<sequence>MTMLAPWQALEAGVWEQLASLLVVAFYFALGSWWEAAGYGLRTRSVAKRFTNRAANAMRRLPLVGAGPGDVALLTMAARRAIAEADLVIADLLVPQEILALVNGRLVLSRKYKGCANKAQDELHEWTLAALAQGLDVVRLKGGDPFLYGRGAEEIAVFRRAGFAVEVIPGISSCLSAPLAAGIPVTTRGVADQIIVATGHGMNDTVPRDVAPYYAGRTSVFLMSVSRMTQLMERLASPQLGYPSSTPVAVIEKATTSKQRTVRGTVESIARICEAEAVESPATIVVGRAVDALGDASTAYTAGSGCVRFEPLNQWAA</sequence>